<comment type="similarity">
    <text evidence="5">Belongs to the QueA family.</text>
</comment>
<reference evidence="6" key="1">
    <citation type="journal article" date="2019" name="PLoS Negl. Trop. Dis.">
        <title>Revisiting the worldwide diversity of Leptospira species in the environment.</title>
        <authorList>
            <person name="Vincent A.T."/>
            <person name="Schiettekatte O."/>
            <person name="Bourhy P."/>
            <person name="Veyrier F.J."/>
            <person name="Picardeau M."/>
        </authorList>
    </citation>
    <scope>NUCLEOTIDE SEQUENCE [LARGE SCALE GENOMIC DNA]</scope>
    <source>
        <strain evidence="6">SSS9</strain>
    </source>
</reference>
<comment type="caution">
    <text evidence="6">The sequence shown here is derived from an EMBL/GenBank/DDBJ whole genome shotgun (WGS) entry which is preliminary data.</text>
</comment>
<dbReference type="PANTHER" id="PTHR30307">
    <property type="entry name" value="S-ADENOSYLMETHIONINE:TRNA RIBOSYLTRANSFERASE-ISOMERASE"/>
    <property type="match status" value="1"/>
</dbReference>
<dbReference type="EC" id="2.4.99.17" evidence="5"/>
<evidence type="ECO:0000256" key="3">
    <source>
        <dbReference type="ARBA" id="ARBA00022691"/>
    </source>
</evidence>
<keyword evidence="6" id="KW-0413">Isomerase</keyword>
<evidence type="ECO:0000256" key="1">
    <source>
        <dbReference type="ARBA" id="ARBA00022490"/>
    </source>
</evidence>
<sequence length="348" mass="40007">MKFTDLSEFDFELPEEQIAKFPASKRDQSRLLVIGRTKDFLTEEAEFTSILKYLKRGDVLVANHTRVSKRRVFLVTSTGRRHESLFLSEVQPGVWKTLLRNSKKLKIGDTLFDEVSRNFSFSVIGKQEEFTLVQAGTEWNEESFEKVGRTPIPPYFKRESSSEDDIRYQTVYSKNLGSVAAPTAGLHFTPELISKLQSNEIEFLDLELRVGYGTFQPLTEEHFSQKKLHEEFFLMPERTTQILNQAKKENRRIIAVGTTTLRALEASYQKEKNEFKVGEGSTTLFLQPGDPIQSCEGLITNFHLPESSLLLLVSAFSEKNRMMDAYRYAVQKGFRFFSYGDSMLILDP</sequence>
<dbReference type="InterPro" id="IPR042118">
    <property type="entry name" value="QueA_dom1"/>
</dbReference>
<dbReference type="RefSeq" id="WP_135587774.1">
    <property type="nucleotide sequence ID" value="NZ_RQEP01000012.1"/>
</dbReference>
<keyword evidence="1 5" id="KW-0963">Cytoplasm</keyword>
<evidence type="ECO:0000256" key="2">
    <source>
        <dbReference type="ARBA" id="ARBA00022679"/>
    </source>
</evidence>
<evidence type="ECO:0000313" key="7">
    <source>
        <dbReference type="Proteomes" id="UP000297453"/>
    </source>
</evidence>
<dbReference type="GO" id="GO:0005737">
    <property type="term" value="C:cytoplasm"/>
    <property type="evidence" value="ECO:0007669"/>
    <property type="project" value="UniProtKB-SubCell"/>
</dbReference>
<comment type="subcellular location">
    <subcellularLocation>
        <location evidence="5">Cytoplasm</location>
    </subcellularLocation>
</comment>
<comment type="catalytic activity">
    <reaction evidence="5">
        <text>7-aminomethyl-7-carbaguanosine(34) in tRNA + S-adenosyl-L-methionine = epoxyqueuosine(34) in tRNA + adenine + L-methionine + 2 H(+)</text>
        <dbReference type="Rhea" id="RHEA:32155"/>
        <dbReference type="Rhea" id="RHEA-COMP:10342"/>
        <dbReference type="Rhea" id="RHEA-COMP:18582"/>
        <dbReference type="ChEBI" id="CHEBI:15378"/>
        <dbReference type="ChEBI" id="CHEBI:16708"/>
        <dbReference type="ChEBI" id="CHEBI:57844"/>
        <dbReference type="ChEBI" id="CHEBI:59789"/>
        <dbReference type="ChEBI" id="CHEBI:82833"/>
        <dbReference type="ChEBI" id="CHEBI:194443"/>
        <dbReference type="EC" id="2.4.99.17"/>
    </reaction>
</comment>
<dbReference type="InterPro" id="IPR003699">
    <property type="entry name" value="QueA"/>
</dbReference>
<evidence type="ECO:0000313" key="6">
    <source>
        <dbReference type="EMBL" id="TGK03970.1"/>
    </source>
</evidence>
<dbReference type="Proteomes" id="UP000297453">
    <property type="component" value="Unassembled WGS sequence"/>
</dbReference>
<dbReference type="EMBL" id="RQEP01000012">
    <property type="protein sequence ID" value="TGK03970.1"/>
    <property type="molecule type" value="Genomic_DNA"/>
</dbReference>
<proteinExistence type="inferred from homology"/>
<dbReference type="SUPFAM" id="SSF111337">
    <property type="entry name" value="QueA-like"/>
    <property type="match status" value="1"/>
</dbReference>
<dbReference type="NCBIfam" id="TIGR00113">
    <property type="entry name" value="queA"/>
    <property type="match status" value="1"/>
</dbReference>
<dbReference type="AlphaFoldDB" id="A0A4R9FZR2"/>
<name>A0A4R9FZR2_9LEPT</name>
<dbReference type="OrthoDB" id="9805933at2"/>
<dbReference type="InterPro" id="IPR042119">
    <property type="entry name" value="QueA_dom2"/>
</dbReference>
<dbReference type="Gene3D" id="3.40.1780.10">
    <property type="entry name" value="QueA-like"/>
    <property type="match status" value="1"/>
</dbReference>
<dbReference type="GO" id="GO:0051075">
    <property type="term" value="F:S-adenosylmethionine:tRNA ribosyltransferase-isomerase activity"/>
    <property type="evidence" value="ECO:0007669"/>
    <property type="project" value="UniProtKB-EC"/>
</dbReference>
<comment type="subunit">
    <text evidence="5">Monomer.</text>
</comment>
<comment type="pathway">
    <text evidence="5">tRNA modification; tRNA-queuosine biosynthesis.</text>
</comment>
<dbReference type="NCBIfam" id="NF001140">
    <property type="entry name" value="PRK00147.1"/>
    <property type="match status" value="1"/>
</dbReference>
<evidence type="ECO:0000256" key="5">
    <source>
        <dbReference type="HAMAP-Rule" id="MF_00113"/>
    </source>
</evidence>
<dbReference type="InterPro" id="IPR036100">
    <property type="entry name" value="QueA_sf"/>
</dbReference>
<keyword evidence="7" id="KW-1185">Reference proteome</keyword>
<dbReference type="PANTHER" id="PTHR30307:SF0">
    <property type="entry name" value="S-ADENOSYLMETHIONINE:TRNA RIBOSYLTRANSFERASE-ISOMERASE"/>
    <property type="match status" value="1"/>
</dbReference>
<keyword evidence="2 5" id="KW-0808">Transferase</keyword>
<gene>
    <name evidence="5 6" type="primary">queA</name>
    <name evidence="6" type="ORF">EHO59_10630</name>
</gene>
<dbReference type="Gene3D" id="2.40.10.240">
    <property type="entry name" value="QueA-like"/>
    <property type="match status" value="1"/>
</dbReference>
<dbReference type="UniPathway" id="UPA00392"/>
<accession>A0A4R9FZR2</accession>
<dbReference type="HAMAP" id="MF_00113">
    <property type="entry name" value="QueA"/>
    <property type="match status" value="1"/>
</dbReference>
<evidence type="ECO:0000256" key="4">
    <source>
        <dbReference type="ARBA" id="ARBA00022785"/>
    </source>
</evidence>
<keyword evidence="3 5" id="KW-0949">S-adenosyl-L-methionine</keyword>
<keyword evidence="6" id="KW-0328">Glycosyltransferase</keyword>
<dbReference type="GO" id="GO:0008616">
    <property type="term" value="P:tRNA queuosine(34) biosynthetic process"/>
    <property type="evidence" value="ECO:0007669"/>
    <property type="project" value="UniProtKB-UniRule"/>
</dbReference>
<protein>
    <recommendedName>
        <fullName evidence="5">S-adenosylmethionine:tRNA ribosyltransferase-isomerase</fullName>
        <ecNumber evidence="5">2.4.99.17</ecNumber>
    </recommendedName>
    <alternativeName>
        <fullName evidence="5">Queuosine biosynthesis protein QueA</fullName>
    </alternativeName>
</protein>
<organism evidence="6 7">
    <name type="scientific">Leptospira semungkisensis</name>
    <dbReference type="NCBI Taxonomy" id="2484985"/>
    <lineage>
        <taxon>Bacteria</taxon>
        <taxon>Pseudomonadati</taxon>
        <taxon>Spirochaetota</taxon>
        <taxon>Spirochaetia</taxon>
        <taxon>Leptospirales</taxon>
        <taxon>Leptospiraceae</taxon>
        <taxon>Leptospira</taxon>
    </lineage>
</organism>
<dbReference type="Pfam" id="PF02547">
    <property type="entry name" value="Queuosine_synth"/>
    <property type="match status" value="1"/>
</dbReference>
<comment type="function">
    <text evidence="5">Transfers and isomerizes the ribose moiety from AdoMet to the 7-aminomethyl group of 7-deazaguanine (preQ1-tRNA) to give epoxyqueuosine (oQ-tRNA).</text>
</comment>
<keyword evidence="4 5" id="KW-0671">Queuosine biosynthesis</keyword>